<feature type="region of interest" description="Disordered" evidence="2">
    <location>
        <begin position="154"/>
        <end position="206"/>
    </location>
</feature>
<keyword evidence="4" id="KW-1185">Reference proteome</keyword>
<evidence type="ECO:0000256" key="2">
    <source>
        <dbReference type="SAM" id="MobiDB-lite"/>
    </source>
</evidence>
<evidence type="ECO:0000313" key="4">
    <source>
        <dbReference type="Proteomes" id="UP000077266"/>
    </source>
</evidence>
<gene>
    <name evidence="3" type="ORF">EXIGLDRAFT_268190</name>
</gene>
<proteinExistence type="predicted"/>
<dbReference type="InParanoid" id="A0A165DPF2"/>
<evidence type="ECO:0000313" key="3">
    <source>
        <dbReference type="EMBL" id="KZV85042.1"/>
    </source>
</evidence>
<evidence type="ECO:0000256" key="1">
    <source>
        <dbReference type="SAM" id="Coils"/>
    </source>
</evidence>
<sequence>MDLADQILAERRTAAALLYFFEDDDVRVENDKLRKALVDANKKLTALSGGNVAMTASDMEGKSVDFTSLRPLHPKIIRLLRDCSNRIKELHRACEALHRENRELRIRMPTTTGYTSVDGLLPDEPMSVDAPVEVEPLSSDNALVDAIAATVTAGLSQDDGSSHAEPSTPPKTLAAEPSARKQDVTIQTDESAVRSPQAQATGSSISRVSASSQTQCICLRPPLSLSIPAVAVLKTRPEPARSKEWLGLMCTSVNQSGGMPQKETWQLYRAQCGGPDSDPGKFFQALKETFPNARMAKTNDGGTQYKVLGVDRRRAPCTCASEVV</sequence>
<accession>A0A165DPF2</accession>
<dbReference type="EMBL" id="KV426201">
    <property type="protein sequence ID" value="KZV85042.1"/>
    <property type="molecule type" value="Genomic_DNA"/>
</dbReference>
<reference evidence="3 4" key="1">
    <citation type="journal article" date="2016" name="Mol. Biol. Evol.">
        <title>Comparative Genomics of Early-Diverging Mushroom-Forming Fungi Provides Insights into the Origins of Lignocellulose Decay Capabilities.</title>
        <authorList>
            <person name="Nagy L.G."/>
            <person name="Riley R."/>
            <person name="Tritt A."/>
            <person name="Adam C."/>
            <person name="Daum C."/>
            <person name="Floudas D."/>
            <person name="Sun H."/>
            <person name="Yadav J.S."/>
            <person name="Pangilinan J."/>
            <person name="Larsson K.H."/>
            <person name="Matsuura K."/>
            <person name="Barry K."/>
            <person name="Labutti K."/>
            <person name="Kuo R."/>
            <person name="Ohm R.A."/>
            <person name="Bhattacharya S.S."/>
            <person name="Shirouzu T."/>
            <person name="Yoshinaga Y."/>
            <person name="Martin F.M."/>
            <person name="Grigoriev I.V."/>
            <person name="Hibbett D.S."/>
        </authorList>
    </citation>
    <scope>NUCLEOTIDE SEQUENCE [LARGE SCALE GENOMIC DNA]</scope>
    <source>
        <strain evidence="3 4">HHB12029</strain>
    </source>
</reference>
<dbReference type="AlphaFoldDB" id="A0A165DPF2"/>
<dbReference type="Proteomes" id="UP000077266">
    <property type="component" value="Unassembled WGS sequence"/>
</dbReference>
<organism evidence="3 4">
    <name type="scientific">Exidia glandulosa HHB12029</name>
    <dbReference type="NCBI Taxonomy" id="1314781"/>
    <lineage>
        <taxon>Eukaryota</taxon>
        <taxon>Fungi</taxon>
        <taxon>Dikarya</taxon>
        <taxon>Basidiomycota</taxon>
        <taxon>Agaricomycotina</taxon>
        <taxon>Agaricomycetes</taxon>
        <taxon>Auriculariales</taxon>
        <taxon>Exidiaceae</taxon>
        <taxon>Exidia</taxon>
    </lineage>
</organism>
<feature type="compositionally biased region" description="Polar residues" evidence="2">
    <location>
        <begin position="184"/>
        <end position="206"/>
    </location>
</feature>
<keyword evidence="1" id="KW-0175">Coiled coil</keyword>
<feature type="coiled-coil region" evidence="1">
    <location>
        <begin position="80"/>
        <end position="107"/>
    </location>
</feature>
<name>A0A165DPF2_EXIGL</name>
<protein>
    <submittedName>
        <fullName evidence="3">Uncharacterized protein</fullName>
    </submittedName>
</protein>